<gene>
    <name evidence="1" type="ORF">T4B_2944</name>
</gene>
<sequence>MLMNDCNLKDVDERILNFRIKQKMFSIPSLDYSVSELLIISCCHKNGEDASLKCSSLQHIASAFSASFLDHFQGEISSQAYKQHSYHSVVSSSLRFSKATGEPQELLNIIQVS</sequence>
<keyword evidence="2" id="KW-1185">Reference proteome</keyword>
<reference evidence="1 2" key="1">
    <citation type="submission" date="2015-01" db="EMBL/GenBank/DDBJ databases">
        <title>Evolution of Trichinella species and genotypes.</title>
        <authorList>
            <person name="Korhonen P.K."/>
            <person name="Edoardo P."/>
            <person name="Giuseppe L.R."/>
            <person name="Gasser R.B."/>
        </authorList>
    </citation>
    <scope>NUCLEOTIDE SEQUENCE [LARGE SCALE GENOMIC DNA]</scope>
    <source>
        <strain evidence="1">ISS588</strain>
    </source>
</reference>
<organism evidence="1 2">
    <name type="scientific">Trichinella pseudospiralis</name>
    <name type="common">Parasitic roundworm</name>
    <dbReference type="NCBI Taxonomy" id="6337"/>
    <lineage>
        <taxon>Eukaryota</taxon>
        <taxon>Metazoa</taxon>
        <taxon>Ecdysozoa</taxon>
        <taxon>Nematoda</taxon>
        <taxon>Enoplea</taxon>
        <taxon>Dorylaimia</taxon>
        <taxon>Trichinellida</taxon>
        <taxon>Trichinellidae</taxon>
        <taxon>Trichinella</taxon>
    </lineage>
</organism>
<dbReference type="AlphaFoldDB" id="A0A0V1IMU5"/>
<dbReference type="EMBL" id="JYDS01000133">
    <property type="protein sequence ID" value="KRZ23908.1"/>
    <property type="molecule type" value="Genomic_DNA"/>
</dbReference>
<dbReference type="Proteomes" id="UP000054805">
    <property type="component" value="Unassembled WGS sequence"/>
</dbReference>
<proteinExistence type="predicted"/>
<comment type="caution">
    <text evidence="1">The sequence shown here is derived from an EMBL/GenBank/DDBJ whole genome shotgun (WGS) entry which is preliminary data.</text>
</comment>
<name>A0A0V1IMU5_TRIPS</name>
<evidence type="ECO:0000313" key="2">
    <source>
        <dbReference type="Proteomes" id="UP000054805"/>
    </source>
</evidence>
<accession>A0A0V1IMU5</accession>
<evidence type="ECO:0000313" key="1">
    <source>
        <dbReference type="EMBL" id="KRZ23908.1"/>
    </source>
</evidence>
<protein>
    <submittedName>
        <fullName evidence="1">Uncharacterized protein</fullName>
    </submittedName>
</protein>